<dbReference type="InterPro" id="IPR032812">
    <property type="entry name" value="SbsA_Ig"/>
</dbReference>
<evidence type="ECO:0000256" key="1">
    <source>
        <dbReference type="ARBA" id="ARBA00022729"/>
    </source>
</evidence>
<dbReference type="PANTHER" id="PTHR30404:SF0">
    <property type="entry name" value="N-ACETYLMURAMOYL-L-ALANINE AMIDASE AMIC"/>
    <property type="match status" value="1"/>
</dbReference>
<dbReference type="SMART" id="SM00646">
    <property type="entry name" value="Ami_3"/>
    <property type="match status" value="2"/>
</dbReference>
<dbReference type="InterPro" id="IPR002508">
    <property type="entry name" value="MurNAc-LAA_cat"/>
</dbReference>
<dbReference type="InterPro" id="IPR011081">
    <property type="entry name" value="Big_4"/>
</dbReference>
<protein>
    <recommendedName>
        <fullName evidence="4">MurNAc-LAA domain-containing protein</fullName>
    </recommendedName>
</protein>
<dbReference type="Pfam" id="PF07532">
    <property type="entry name" value="Big_4"/>
    <property type="match status" value="1"/>
</dbReference>
<feature type="domain" description="MurNAc-LAA" evidence="4">
    <location>
        <begin position="479"/>
        <end position="589"/>
    </location>
</feature>
<dbReference type="AlphaFoldDB" id="A0A1J0GBP2"/>
<evidence type="ECO:0000259" key="4">
    <source>
        <dbReference type="SMART" id="SM00646"/>
    </source>
</evidence>
<dbReference type="CDD" id="cd02696">
    <property type="entry name" value="MurNAc-LAA"/>
    <property type="match status" value="2"/>
</dbReference>
<dbReference type="Gene3D" id="3.40.630.40">
    <property type="entry name" value="Zn-dependent exopeptidases"/>
    <property type="match status" value="2"/>
</dbReference>
<evidence type="ECO:0000313" key="6">
    <source>
        <dbReference type="Proteomes" id="UP000182569"/>
    </source>
</evidence>
<sequence>MKKIFKTFIIMILALVVCIPMQTIAKASTVTNMDSKKDVVVSKPWTVSFNKVLSTTTVNTTNIKVLSQDGNYIDIKVSLENNNKNVVVQPVKDYEYNKTYTLIVTDQVKSSDGKFLPSEVRMNFTTKSEPAKSEPTKPSEFTVCIDPGQYYSVIKGSSGIKAKDINLSTALKLGSILKARGFNVVYTRTTDSVAWTQSGEDDAKALIAKNANANVFLSINTNDSDVNTANGIETYYTTGLSKNKTLATFVQAELIKATQAKDRGIQVGSTTILNKTSCPSIVTYLGFLSNPAEQSLLISAQYQNNAAKAIANGLMNYAGFANTDTTYDNTLKISSIPDITGSVTVGGTYTLPKTVTAIMSNGSKQTVSVSWLKSVATSVVGSTTYYGTVVGAVINAKADITVKAAPTTSKYKVVLDPGHGGYDSGAVGPTGVMEKTVNLAIALKVGAVLTKNNVETIYTRNSDKVSWTSNVTQNLQAICDISNNAKPNYFVSIHANSADAVSASGTETYTYAGSAASSKLAQAIQTNIVNATGSTDRGIRTANYYVIKNTDATAVLVETGFISNSAQEKLLNNAAYQTKVANAIAKGILNTLGITSITY</sequence>
<dbReference type="Proteomes" id="UP000182569">
    <property type="component" value="Chromosome"/>
</dbReference>
<dbReference type="Pfam" id="PF01520">
    <property type="entry name" value="Amidase_3"/>
    <property type="match status" value="2"/>
</dbReference>
<dbReference type="Gene3D" id="2.60.40.1220">
    <property type="match status" value="1"/>
</dbReference>
<evidence type="ECO:0000313" key="5">
    <source>
        <dbReference type="EMBL" id="APC38707.1"/>
    </source>
</evidence>
<organism evidence="5 6">
    <name type="scientific">Clostridium estertheticum subsp. estertheticum</name>
    <dbReference type="NCBI Taxonomy" id="1552"/>
    <lineage>
        <taxon>Bacteria</taxon>
        <taxon>Bacillati</taxon>
        <taxon>Bacillota</taxon>
        <taxon>Clostridia</taxon>
        <taxon>Eubacteriales</taxon>
        <taxon>Clostridiaceae</taxon>
        <taxon>Clostridium</taxon>
    </lineage>
</organism>
<dbReference type="GO" id="GO:0030288">
    <property type="term" value="C:outer membrane-bounded periplasmic space"/>
    <property type="evidence" value="ECO:0007669"/>
    <property type="project" value="TreeGrafter"/>
</dbReference>
<feature type="signal peptide" evidence="3">
    <location>
        <begin position="1"/>
        <end position="27"/>
    </location>
</feature>
<accession>A0A1J0GBP2</accession>
<keyword evidence="1 3" id="KW-0732">Signal</keyword>
<gene>
    <name evidence="5" type="ORF">A7L45_00785</name>
</gene>
<feature type="domain" description="MurNAc-LAA" evidence="4">
    <location>
        <begin position="205"/>
        <end position="315"/>
    </location>
</feature>
<dbReference type="EMBL" id="CP015756">
    <property type="protein sequence ID" value="APC38707.1"/>
    <property type="molecule type" value="Genomic_DNA"/>
</dbReference>
<evidence type="ECO:0000256" key="2">
    <source>
        <dbReference type="ARBA" id="ARBA00022801"/>
    </source>
</evidence>
<proteinExistence type="predicted"/>
<dbReference type="OrthoDB" id="9772024at2"/>
<keyword evidence="6" id="KW-1185">Reference proteome</keyword>
<dbReference type="InterPro" id="IPR050695">
    <property type="entry name" value="N-acetylmuramoyl_amidase_3"/>
</dbReference>
<dbReference type="SUPFAM" id="SSF53187">
    <property type="entry name" value="Zn-dependent exopeptidases"/>
    <property type="match status" value="2"/>
</dbReference>
<dbReference type="STRING" id="1552.A7L45_00785"/>
<dbReference type="Pfam" id="PF13205">
    <property type="entry name" value="Big_5"/>
    <property type="match status" value="1"/>
</dbReference>
<reference evidence="6" key="1">
    <citation type="journal article" date="2016" name="Front. Microbiol.">
        <title>Complete Genome Sequence of Clostridium estertheticum DSM 8809, a Microbe Identified in Spoiled Vacuum Packed Beef.</title>
        <authorList>
            <person name="Yu Z."/>
            <person name="Gunn L."/>
            <person name="Brennan E."/>
            <person name="Reid R."/>
            <person name="Wall P.G."/>
            <person name="Gaora O.P."/>
            <person name="Hurley D."/>
            <person name="Bolton D."/>
            <person name="Fanning S."/>
        </authorList>
    </citation>
    <scope>NUCLEOTIDE SEQUENCE [LARGE SCALE GENOMIC DNA]</scope>
    <source>
        <strain evidence="6">DSM 8809</strain>
    </source>
</reference>
<keyword evidence="2" id="KW-0378">Hydrolase</keyword>
<evidence type="ECO:0000256" key="3">
    <source>
        <dbReference type="SAM" id="SignalP"/>
    </source>
</evidence>
<feature type="chain" id="PRO_5009611852" description="MurNAc-LAA domain-containing protein" evidence="3">
    <location>
        <begin position="28"/>
        <end position="599"/>
    </location>
</feature>
<dbReference type="InterPro" id="IPR014755">
    <property type="entry name" value="Cu-Rt/internalin_Ig-like"/>
</dbReference>
<dbReference type="PANTHER" id="PTHR30404">
    <property type="entry name" value="N-ACETYLMURAMOYL-L-ALANINE AMIDASE"/>
    <property type="match status" value="1"/>
</dbReference>
<dbReference type="KEGG" id="ceu:A7L45_00785"/>
<dbReference type="GO" id="GO:0008745">
    <property type="term" value="F:N-acetylmuramoyl-L-alanine amidase activity"/>
    <property type="evidence" value="ECO:0007669"/>
    <property type="project" value="InterPro"/>
</dbReference>
<dbReference type="RefSeq" id="WP_071611003.1">
    <property type="nucleotide sequence ID" value="NZ_CP015756.1"/>
</dbReference>
<name>A0A1J0GBP2_9CLOT</name>
<dbReference type="GO" id="GO:0009253">
    <property type="term" value="P:peptidoglycan catabolic process"/>
    <property type="evidence" value="ECO:0007669"/>
    <property type="project" value="InterPro"/>
</dbReference>